<keyword evidence="15" id="KW-1185">Reference proteome</keyword>
<gene>
    <name evidence="14" type="primary">cusS</name>
    <name evidence="14" type="ORF">Pan161_31580</name>
</gene>
<evidence type="ECO:0000259" key="13">
    <source>
        <dbReference type="PROSITE" id="PS50885"/>
    </source>
</evidence>
<evidence type="ECO:0000259" key="12">
    <source>
        <dbReference type="PROSITE" id="PS50109"/>
    </source>
</evidence>
<dbReference type="InterPro" id="IPR003661">
    <property type="entry name" value="HisK_dim/P_dom"/>
</dbReference>
<dbReference type="FunFam" id="3.30.565.10:FF:000006">
    <property type="entry name" value="Sensor histidine kinase WalK"/>
    <property type="match status" value="1"/>
</dbReference>
<dbReference type="PRINTS" id="PR00344">
    <property type="entry name" value="BCTRLSENSOR"/>
</dbReference>
<dbReference type="SUPFAM" id="SSF55874">
    <property type="entry name" value="ATPase domain of HSP90 chaperone/DNA topoisomerase II/histidine kinase"/>
    <property type="match status" value="1"/>
</dbReference>
<evidence type="ECO:0000256" key="3">
    <source>
        <dbReference type="ARBA" id="ARBA00012438"/>
    </source>
</evidence>
<dbReference type="InterPro" id="IPR005467">
    <property type="entry name" value="His_kinase_dom"/>
</dbReference>
<comment type="catalytic activity">
    <reaction evidence="1">
        <text>ATP + protein L-histidine = ADP + protein N-phospho-L-histidine.</text>
        <dbReference type="EC" id="2.7.13.3"/>
    </reaction>
</comment>
<feature type="transmembrane region" description="Helical" evidence="11">
    <location>
        <begin position="159"/>
        <end position="182"/>
    </location>
</feature>
<keyword evidence="9" id="KW-0902">Two-component regulatory system</keyword>
<keyword evidence="7 14" id="KW-0418">Kinase</keyword>
<comment type="subcellular location">
    <subcellularLocation>
        <location evidence="2">Membrane</location>
        <topology evidence="2">Multi-pass membrane protein</topology>
    </subcellularLocation>
</comment>
<dbReference type="SMART" id="SM00304">
    <property type="entry name" value="HAMP"/>
    <property type="match status" value="1"/>
</dbReference>
<keyword evidence="6 11" id="KW-0812">Transmembrane</keyword>
<dbReference type="RefSeq" id="WP_145228427.1">
    <property type="nucleotide sequence ID" value="NZ_CP036343.1"/>
</dbReference>
<keyword evidence="5 14" id="KW-0808">Transferase</keyword>
<dbReference type="Pfam" id="PF00512">
    <property type="entry name" value="HisKA"/>
    <property type="match status" value="1"/>
</dbReference>
<dbReference type="Gene3D" id="3.30.565.10">
    <property type="entry name" value="Histidine kinase-like ATPase, C-terminal domain"/>
    <property type="match status" value="1"/>
</dbReference>
<keyword evidence="8 11" id="KW-1133">Transmembrane helix</keyword>
<feature type="domain" description="Histidine kinase" evidence="12">
    <location>
        <begin position="244"/>
        <end position="460"/>
    </location>
</feature>
<sequence>MRQLSIRWRLTLWYAFALAVMLCVFSLVLCLLVWSQVLARTDTGLREELQEIGLEIALADSASVFASQASARFSQHDFYEFIVTDESGRVIFNSTGLKEPVVTLSHPITPLPEEILETRELNGLGPYRIVSTTLSGSFGTLNVQVMTSLIPLYNDLHTLHWAVAFLLPVAVLLAIASGQFLARRALRQVQQIVDSTNAINITCLDHRINVSNPDDEIGKLSVALNSLISRLERAVNEIRRFTADASHEIRTPIAALRLESESVLRSSRTPEEYAQTLAVVVEETTRLGKLADQLLNLSRHDAGIVPCNHDPVQLDALLLDVVDQLRPFADDRGVTLNCEVEAACEVLGDDISLSQVFFNILDNAIKYTHCDGQVTARLNVSGQMAVIEIQDSGIGISADDLPHLFDRFFQVDPSRQYSGGGAGLGLSIAKAAVLMHEGTIEIQSQPEQGTTVMVRLRLYTNADEPSPTPTDQIMV</sequence>
<evidence type="ECO:0000256" key="5">
    <source>
        <dbReference type="ARBA" id="ARBA00022679"/>
    </source>
</evidence>
<evidence type="ECO:0000256" key="2">
    <source>
        <dbReference type="ARBA" id="ARBA00004141"/>
    </source>
</evidence>
<dbReference type="InterPro" id="IPR003594">
    <property type="entry name" value="HATPase_dom"/>
</dbReference>
<dbReference type="CDD" id="cd00082">
    <property type="entry name" value="HisKA"/>
    <property type="match status" value="1"/>
</dbReference>
<dbReference type="PROSITE" id="PS50885">
    <property type="entry name" value="HAMP"/>
    <property type="match status" value="1"/>
</dbReference>
<evidence type="ECO:0000256" key="8">
    <source>
        <dbReference type="ARBA" id="ARBA00022989"/>
    </source>
</evidence>
<feature type="transmembrane region" description="Helical" evidence="11">
    <location>
        <begin position="12"/>
        <end position="34"/>
    </location>
</feature>
<dbReference type="InterPro" id="IPR036890">
    <property type="entry name" value="HATPase_C_sf"/>
</dbReference>
<dbReference type="SUPFAM" id="SSF47384">
    <property type="entry name" value="Homodimeric domain of signal transducing histidine kinase"/>
    <property type="match status" value="1"/>
</dbReference>
<dbReference type="InterPro" id="IPR004358">
    <property type="entry name" value="Sig_transdc_His_kin-like_C"/>
</dbReference>
<reference evidence="14 15" key="1">
    <citation type="submission" date="2019-02" db="EMBL/GenBank/DDBJ databases">
        <title>Deep-cultivation of Planctomycetes and their phenomic and genomic characterization uncovers novel biology.</title>
        <authorList>
            <person name="Wiegand S."/>
            <person name="Jogler M."/>
            <person name="Boedeker C."/>
            <person name="Pinto D."/>
            <person name="Vollmers J."/>
            <person name="Rivas-Marin E."/>
            <person name="Kohn T."/>
            <person name="Peeters S.H."/>
            <person name="Heuer A."/>
            <person name="Rast P."/>
            <person name="Oberbeckmann S."/>
            <person name="Bunk B."/>
            <person name="Jeske O."/>
            <person name="Meyerdierks A."/>
            <person name="Storesund J.E."/>
            <person name="Kallscheuer N."/>
            <person name="Luecker S."/>
            <person name="Lage O.M."/>
            <person name="Pohl T."/>
            <person name="Merkel B.J."/>
            <person name="Hornburger P."/>
            <person name="Mueller R.-W."/>
            <person name="Bruemmer F."/>
            <person name="Labrenz M."/>
            <person name="Spormann A.M."/>
            <person name="Op den Camp H."/>
            <person name="Overmann J."/>
            <person name="Amann R."/>
            <person name="Jetten M.S.M."/>
            <person name="Mascher T."/>
            <person name="Medema M.H."/>
            <person name="Devos D.P."/>
            <person name="Kaster A.-K."/>
            <person name="Ovreas L."/>
            <person name="Rohde M."/>
            <person name="Galperin M.Y."/>
            <person name="Jogler C."/>
        </authorList>
    </citation>
    <scope>NUCLEOTIDE SEQUENCE [LARGE SCALE GENOMIC DNA]</scope>
    <source>
        <strain evidence="14 15">Pan161</strain>
    </source>
</reference>
<evidence type="ECO:0000256" key="6">
    <source>
        <dbReference type="ARBA" id="ARBA00022692"/>
    </source>
</evidence>
<protein>
    <recommendedName>
        <fullName evidence="3">histidine kinase</fullName>
        <ecNumber evidence="3">2.7.13.3</ecNumber>
    </recommendedName>
</protein>
<name>A0A517VES5_9PLAN</name>
<proteinExistence type="predicted"/>
<dbReference type="Proteomes" id="UP000316855">
    <property type="component" value="Chromosome"/>
</dbReference>
<dbReference type="Gene3D" id="6.10.340.10">
    <property type="match status" value="1"/>
</dbReference>
<dbReference type="InterPro" id="IPR003660">
    <property type="entry name" value="HAMP_dom"/>
</dbReference>
<dbReference type="SMART" id="SM00388">
    <property type="entry name" value="HisKA"/>
    <property type="match status" value="1"/>
</dbReference>
<dbReference type="EC" id="2.7.13.3" evidence="3"/>
<dbReference type="InterPro" id="IPR036097">
    <property type="entry name" value="HisK_dim/P_sf"/>
</dbReference>
<keyword evidence="4" id="KW-0597">Phosphoprotein</keyword>
<evidence type="ECO:0000313" key="15">
    <source>
        <dbReference type="Proteomes" id="UP000316855"/>
    </source>
</evidence>
<feature type="domain" description="HAMP" evidence="13">
    <location>
        <begin position="183"/>
        <end position="236"/>
    </location>
</feature>
<dbReference type="PANTHER" id="PTHR45436">
    <property type="entry name" value="SENSOR HISTIDINE KINASE YKOH"/>
    <property type="match status" value="1"/>
</dbReference>
<dbReference type="InterPro" id="IPR050428">
    <property type="entry name" value="TCS_sensor_his_kinase"/>
</dbReference>
<evidence type="ECO:0000256" key="1">
    <source>
        <dbReference type="ARBA" id="ARBA00000085"/>
    </source>
</evidence>
<dbReference type="CDD" id="cd06225">
    <property type="entry name" value="HAMP"/>
    <property type="match status" value="1"/>
</dbReference>
<evidence type="ECO:0000256" key="9">
    <source>
        <dbReference type="ARBA" id="ARBA00023012"/>
    </source>
</evidence>
<dbReference type="PROSITE" id="PS50109">
    <property type="entry name" value="HIS_KIN"/>
    <property type="match status" value="1"/>
</dbReference>
<dbReference type="EMBL" id="CP036343">
    <property type="protein sequence ID" value="QDT91500.1"/>
    <property type="molecule type" value="Genomic_DNA"/>
</dbReference>
<dbReference type="AlphaFoldDB" id="A0A517VES5"/>
<dbReference type="CDD" id="cd00075">
    <property type="entry name" value="HATPase"/>
    <property type="match status" value="1"/>
</dbReference>
<evidence type="ECO:0000313" key="14">
    <source>
        <dbReference type="EMBL" id="QDT91500.1"/>
    </source>
</evidence>
<dbReference type="GO" id="GO:0000155">
    <property type="term" value="F:phosphorelay sensor kinase activity"/>
    <property type="evidence" value="ECO:0007669"/>
    <property type="project" value="InterPro"/>
</dbReference>
<organism evidence="14 15">
    <name type="scientific">Gimesia algae</name>
    <dbReference type="NCBI Taxonomy" id="2527971"/>
    <lineage>
        <taxon>Bacteria</taxon>
        <taxon>Pseudomonadati</taxon>
        <taxon>Planctomycetota</taxon>
        <taxon>Planctomycetia</taxon>
        <taxon>Planctomycetales</taxon>
        <taxon>Planctomycetaceae</taxon>
        <taxon>Gimesia</taxon>
    </lineage>
</organism>
<dbReference type="Pfam" id="PF00672">
    <property type="entry name" value="HAMP"/>
    <property type="match status" value="1"/>
</dbReference>
<evidence type="ECO:0000256" key="10">
    <source>
        <dbReference type="ARBA" id="ARBA00023136"/>
    </source>
</evidence>
<dbReference type="PANTHER" id="PTHR45436:SF15">
    <property type="entry name" value="SENSOR HISTIDINE KINASE CUSS"/>
    <property type="match status" value="1"/>
</dbReference>
<dbReference type="GO" id="GO:0005886">
    <property type="term" value="C:plasma membrane"/>
    <property type="evidence" value="ECO:0007669"/>
    <property type="project" value="TreeGrafter"/>
</dbReference>
<evidence type="ECO:0000256" key="7">
    <source>
        <dbReference type="ARBA" id="ARBA00022777"/>
    </source>
</evidence>
<keyword evidence="10 11" id="KW-0472">Membrane</keyword>
<dbReference type="Gene3D" id="1.10.287.130">
    <property type="match status" value="1"/>
</dbReference>
<dbReference type="SMART" id="SM00387">
    <property type="entry name" value="HATPase_c"/>
    <property type="match status" value="1"/>
</dbReference>
<accession>A0A517VES5</accession>
<dbReference type="Pfam" id="PF02518">
    <property type="entry name" value="HATPase_c"/>
    <property type="match status" value="1"/>
</dbReference>
<evidence type="ECO:0000256" key="4">
    <source>
        <dbReference type="ARBA" id="ARBA00022553"/>
    </source>
</evidence>
<dbReference type="KEGG" id="gax:Pan161_31580"/>
<evidence type="ECO:0000256" key="11">
    <source>
        <dbReference type="SAM" id="Phobius"/>
    </source>
</evidence>
<dbReference type="OrthoDB" id="9786919at2"/>